<gene>
    <name evidence="1" type="ORF">MIP_05066</name>
</gene>
<organism evidence="1 2">
    <name type="scientific">Mycobacterium indicus pranii (strain DSM 45239 / MTCC 9506)</name>
    <dbReference type="NCBI Taxonomy" id="1232724"/>
    <lineage>
        <taxon>Bacteria</taxon>
        <taxon>Bacillati</taxon>
        <taxon>Actinomycetota</taxon>
        <taxon>Actinomycetes</taxon>
        <taxon>Mycobacteriales</taxon>
        <taxon>Mycobacteriaceae</taxon>
        <taxon>Mycobacterium</taxon>
        <taxon>Mycobacterium avium complex (MAC)</taxon>
    </lineage>
</organism>
<reference evidence="1 2" key="1">
    <citation type="journal article" date="2007" name="PLoS ONE">
        <title>Molecular analysis of a leprosy immunotherapeutic bacillus provides insights into Mycobacterium evolution.</title>
        <authorList>
            <person name="Ahmed N."/>
            <person name="Saini V."/>
            <person name="Raghuvanshi S."/>
            <person name="Khurana J.P."/>
            <person name="Tyagi A.K."/>
            <person name="Tyagi A.K."/>
            <person name="Hasnain S.E."/>
        </authorList>
    </citation>
    <scope>NUCLEOTIDE SEQUENCE [LARGE SCALE GENOMIC DNA]</scope>
    <source>
        <strain evidence="1">MTCC 9506</strain>
    </source>
</reference>
<reference evidence="1 2" key="2">
    <citation type="journal article" date="2012" name="Nucleic Acids Res.">
        <title>Massive gene acquisitions in Mycobacterium indicus pranii provide a perspective on mycobacterial evolution.</title>
        <authorList>
            <person name="Saini V."/>
            <person name="Raghuvanshi S."/>
            <person name="Khurana J.P."/>
            <person name="Ahmed N."/>
            <person name="Hasnain S.E."/>
            <person name="Tyagi A.K."/>
            <person name="Tyagi A.K."/>
        </authorList>
    </citation>
    <scope>NUCLEOTIDE SEQUENCE [LARGE SCALE GENOMIC DNA]</scope>
    <source>
        <strain evidence="2">DSM 45239 / MTCC 9506</strain>
    </source>
</reference>
<evidence type="ECO:0000313" key="1">
    <source>
        <dbReference type="EMBL" id="AFS15413.1"/>
    </source>
</evidence>
<dbReference type="KEGG" id="mid:MIP_05066"/>
<dbReference type="Proteomes" id="UP000007329">
    <property type="component" value="Chromosome"/>
</dbReference>
<dbReference type="PATRIC" id="fig|1232724.3.peg.3446"/>
<accession>J9WH02</accession>
<sequence>MKRDYAHGGIPVRSIVQRVLCLNGCLGQVMSPERVMNRGA</sequence>
<proteinExistence type="predicted"/>
<dbReference type="EMBL" id="CP002275">
    <property type="protein sequence ID" value="AFS15413.1"/>
    <property type="molecule type" value="Genomic_DNA"/>
</dbReference>
<dbReference type="HOGENOM" id="CLU_3292709_0_0_11"/>
<protein>
    <submittedName>
        <fullName evidence="1">Uncharacterized protein</fullName>
    </submittedName>
</protein>
<evidence type="ECO:0000313" key="2">
    <source>
        <dbReference type="Proteomes" id="UP000007329"/>
    </source>
</evidence>
<dbReference type="AlphaFoldDB" id="J9WH02"/>
<name>J9WH02_MYCIP</name>